<accession>A0AC61L1N6</accession>
<evidence type="ECO:0000313" key="1">
    <source>
        <dbReference type="EMBL" id="PXF59816.1"/>
    </source>
</evidence>
<comment type="caution">
    <text evidence="1">The sequence shown here is derived from an EMBL/GenBank/DDBJ whole genome shotgun (WGS) entry which is preliminary data.</text>
</comment>
<organism evidence="1 2">
    <name type="scientific">Candidatus Methanogaster sp</name>
    <dbReference type="NCBI Taxonomy" id="3386292"/>
    <lineage>
        <taxon>Archaea</taxon>
        <taxon>Methanobacteriati</taxon>
        <taxon>Methanobacteriota</taxon>
        <taxon>Stenosarchaea group</taxon>
        <taxon>Methanomicrobia</taxon>
        <taxon>Methanosarcinales</taxon>
        <taxon>ANME-2 cluster</taxon>
        <taxon>Candidatus Methanogasteraceae</taxon>
        <taxon>Candidatus Methanogaster</taxon>
    </lineage>
</organism>
<gene>
    <name evidence="1" type="ORF">C4B59_10420</name>
</gene>
<dbReference type="EMBL" id="PQXF01000021">
    <property type="protein sequence ID" value="PXF59816.1"/>
    <property type="molecule type" value="Genomic_DNA"/>
</dbReference>
<dbReference type="Proteomes" id="UP000248329">
    <property type="component" value="Unassembled WGS sequence"/>
</dbReference>
<proteinExistence type="predicted"/>
<name>A0AC61L1N6_9EURY</name>
<sequence>MKPEIDIRRIGEKGRELFKRISEELKADYRGKYVVIEVDSGDYFIGATGVEAGKKAREKYPDKIFFQGKIGYRAAVSFKGR</sequence>
<reference evidence="1" key="1">
    <citation type="submission" date="2018-01" db="EMBL/GenBank/DDBJ databases">
        <authorList>
            <person name="Krukenberg V."/>
        </authorList>
    </citation>
    <scope>NUCLEOTIDE SEQUENCE</scope>
    <source>
        <strain evidence="1">E20ANME2</strain>
    </source>
</reference>
<protein>
    <submittedName>
        <fullName evidence="1">Uncharacterized protein</fullName>
    </submittedName>
</protein>
<evidence type="ECO:0000313" key="2">
    <source>
        <dbReference type="Proteomes" id="UP000248329"/>
    </source>
</evidence>